<dbReference type="AlphaFoldDB" id="A0A6L7G5C4"/>
<dbReference type="RefSeq" id="WP_160895197.1">
    <property type="nucleotide sequence ID" value="NZ_WUMU01000016.1"/>
</dbReference>
<keyword evidence="2" id="KW-1185">Reference proteome</keyword>
<dbReference type="EMBL" id="WUMU01000016">
    <property type="protein sequence ID" value="MXN19079.1"/>
    <property type="molecule type" value="Genomic_DNA"/>
</dbReference>
<gene>
    <name evidence="1" type="ORF">GR170_14645</name>
</gene>
<sequence>MMTSLHPEDAAKQWRCPLAKTFGAAKVTGFCAGDACAVWRWMPMSANDPRFVSAVQREIASLQEANPKATKVALHKQAVARVMADPNAFTFPNETDRGYCGLGGPIEAMKK</sequence>
<accession>A0A6L7G5C4</accession>
<organism evidence="1 2">
    <name type="scientific">Pseudooceanicola albus</name>
    <dbReference type="NCBI Taxonomy" id="2692189"/>
    <lineage>
        <taxon>Bacteria</taxon>
        <taxon>Pseudomonadati</taxon>
        <taxon>Pseudomonadota</taxon>
        <taxon>Alphaproteobacteria</taxon>
        <taxon>Rhodobacterales</taxon>
        <taxon>Paracoccaceae</taxon>
        <taxon>Pseudooceanicola</taxon>
    </lineage>
</organism>
<protein>
    <submittedName>
        <fullName evidence="1">Uncharacterized protein</fullName>
    </submittedName>
</protein>
<proteinExistence type="predicted"/>
<comment type="caution">
    <text evidence="1">The sequence shown here is derived from an EMBL/GenBank/DDBJ whole genome shotgun (WGS) entry which is preliminary data.</text>
</comment>
<name>A0A6L7G5C4_9RHOB</name>
<dbReference type="Proteomes" id="UP000477911">
    <property type="component" value="Unassembled WGS sequence"/>
</dbReference>
<evidence type="ECO:0000313" key="1">
    <source>
        <dbReference type="EMBL" id="MXN19079.1"/>
    </source>
</evidence>
<reference evidence="1 2" key="1">
    <citation type="submission" date="2019-12" db="EMBL/GenBank/DDBJ databases">
        <authorList>
            <person name="Li M."/>
        </authorList>
    </citation>
    <scope>NUCLEOTIDE SEQUENCE [LARGE SCALE GENOMIC DNA]</scope>
    <source>
        <strain evidence="1 2">GBMRC 2024</strain>
    </source>
</reference>
<evidence type="ECO:0000313" key="2">
    <source>
        <dbReference type="Proteomes" id="UP000477911"/>
    </source>
</evidence>